<dbReference type="GO" id="GO:1902936">
    <property type="term" value="F:phosphatidylinositol bisphosphate binding"/>
    <property type="evidence" value="ECO:0007669"/>
    <property type="project" value="TreeGrafter"/>
</dbReference>
<dbReference type="InterPro" id="IPR001251">
    <property type="entry name" value="CRAL-TRIO_dom"/>
</dbReference>
<dbReference type="InterPro" id="IPR036273">
    <property type="entry name" value="CRAL/TRIO_N_dom_sf"/>
</dbReference>
<dbReference type="CDD" id="cd00170">
    <property type="entry name" value="SEC14"/>
    <property type="match status" value="1"/>
</dbReference>
<reference evidence="2" key="2">
    <citation type="submission" date="2022-10" db="EMBL/GenBank/DDBJ databases">
        <authorList>
            <consortium name="ENA_rothamsted_submissions"/>
            <consortium name="culmorum"/>
            <person name="King R."/>
        </authorList>
    </citation>
    <scope>NUCLEOTIDE SEQUENCE</scope>
</reference>
<reference evidence="2" key="1">
    <citation type="submission" date="2022-01" db="EMBL/GenBank/DDBJ databases">
        <authorList>
            <person name="King R."/>
        </authorList>
    </citation>
    <scope>NUCLEOTIDE SEQUENCE</scope>
</reference>
<evidence type="ECO:0000259" key="1">
    <source>
        <dbReference type="PROSITE" id="PS50191"/>
    </source>
</evidence>
<dbReference type="GO" id="GO:0016020">
    <property type="term" value="C:membrane"/>
    <property type="evidence" value="ECO:0007669"/>
    <property type="project" value="TreeGrafter"/>
</dbReference>
<dbReference type="AlphaFoldDB" id="A0A9N9RYB4"/>
<name>A0A9N9RYB4_9DIPT</name>
<evidence type="ECO:0000313" key="3">
    <source>
        <dbReference type="Proteomes" id="UP001153620"/>
    </source>
</evidence>
<feature type="domain" description="CRAL-TRIO" evidence="1">
    <location>
        <begin position="130"/>
        <end position="251"/>
    </location>
</feature>
<keyword evidence="3" id="KW-1185">Reference proteome</keyword>
<dbReference type="InterPro" id="IPR036865">
    <property type="entry name" value="CRAL-TRIO_dom_sf"/>
</dbReference>
<sequence length="277" mass="32267">MDADLKFDYQAALKRVNLSQSRIDLLRDTANNCELLPKSLTDKQLLLFLSKCNGDIDKSIKFMHRHYEIKRKASMLFKNRDIKTPELQQPIENQYYARLPQTDQNDIVCYHGLANSIPKNYHYNQSTVCFLMMIENAMSIHGPSRSLVMIYDMKNFRLGHLTRNNFKAMKAFFTYMQEGMTTEIGDIHIFNTFPSFNLIMKLISPFLKAETAKKMHLHSSDVDLEKLHAESISKSNLPCDSDYGGICDTVENLHKQHINELLEMKEYFMAESKQLFE</sequence>
<organism evidence="2 3">
    <name type="scientific">Chironomus riparius</name>
    <dbReference type="NCBI Taxonomy" id="315576"/>
    <lineage>
        <taxon>Eukaryota</taxon>
        <taxon>Metazoa</taxon>
        <taxon>Ecdysozoa</taxon>
        <taxon>Arthropoda</taxon>
        <taxon>Hexapoda</taxon>
        <taxon>Insecta</taxon>
        <taxon>Pterygota</taxon>
        <taxon>Neoptera</taxon>
        <taxon>Endopterygota</taxon>
        <taxon>Diptera</taxon>
        <taxon>Nematocera</taxon>
        <taxon>Chironomoidea</taxon>
        <taxon>Chironomidae</taxon>
        <taxon>Chironominae</taxon>
        <taxon>Chironomus</taxon>
    </lineage>
</organism>
<dbReference type="Proteomes" id="UP001153620">
    <property type="component" value="Chromosome 2"/>
</dbReference>
<dbReference type="SUPFAM" id="SSF46938">
    <property type="entry name" value="CRAL/TRIO N-terminal domain"/>
    <property type="match status" value="1"/>
</dbReference>
<dbReference type="Pfam" id="PF00650">
    <property type="entry name" value="CRAL_TRIO"/>
    <property type="match status" value="1"/>
</dbReference>
<gene>
    <name evidence="2" type="ORF">CHIRRI_LOCUS8732</name>
</gene>
<dbReference type="Gene3D" id="3.40.525.10">
    <property type="entry name" value="CRAL-TRIO lipid binding domain"/>
    <property type="match status" value="1"/>
</dbReference>
<dbReference type="OrthoDB" id="1434354at2759"/>
<dbReference type="EMBL" id="OU895878">
    <property type="protein sequence ID" value="CAG9805865.1"/>
    <property type="molecule type" value="Genomic_DNA"/>
</dbReference>
<evidence type="ECO:0000313" key="2">
    <source>
        <dbReference type="EMBL" id="CAG9805865.1"/>
    </source>
</evidence>
<dbReference type="PANTHER" id="PTHR10174">
    <property type="entry name" value="ALPHA-TOCOPHEROL TRANSFER PROTEIN-RELATED"/>
    <property type="match status" value="1"/>
</dbReference>
<dbReference type="SUPFAM" id="SSF52087">
    <property type="entry name" value="CRAL/TRIO domain"/>
    <property type="match status" value="1"/>
</dbReference>
<dbReference type="PROSITE" id="PS50191">
    <property type="entry name" value="CRAL_TRIO"/>
    <property type="match status" value="1"/>
</dbReference>
<protein>
    <recommendedName>
        <fullName evidence="1">CRAL-TRIO domain-containing protein</fullName>
    </recommendedName>
</protein>
<dbReference type="PANTHER" id="PTHR10174:SF130">
    <property type="entry name" value="ALPHA-TOCOPHEROL TRANSFER PROTEIN-LIKE"/>
    <property type="match status" value="1"/>
</dbReference>
<accession>A0A9N9RYB4</accession>
<proteinExistence type="predicted"/>